<feature type="transmembrane region" description="Helical" evidence="2">
    <location>
        <begin position="28"/>
        <end position="48"/>
    </location>
</feature>
<evidence type="ECO:0000256" key="2">
    <source>
        <dbReference type="SAM" id="Phobius"/>
    </source>
</evidence>
<dbReference type="AlphaFoldDB" id="A0A917NSC1"/>
<evidence type="ECO:0000256" key="1">
    <source>
        <dbReference type="SAM" id="MobiDB-lite"/>
    </source>
</evidence>
<keyword evidence="2" id="KW-0812">Transmembrane</keyword>
<dbReference type="Proteomes" id="UP000657574">
    <property type="component" value="Unassembled WGS sequence"/>
</dbReference>
<reference evidence="3" key="1">
    <citation type="journal article" date="2014" name="Int. J. Syst. Evol. Microbiol.">
        <title>Complete genome sequence of Corynebacterium casei LMG S-19264T (=DSM 44701T), isolated from a smear-ripened cheese.</title>
        <authorList>
            <consortium name="US DOE Joint Genome Institute (JGI-PGF)"/>
            <person name="Walter F."/>
            <person name="Albersmeier A."/>
            <person name="Kalinowski J."/>
            <person name="Ruckert C."/>
        </authorList>
    </citation>
    <scope>NUCLEOTIDE SEQUENCE</scope>
    <source>
        <strain evidence="3">JCM 3086</strain>
    </source>
</reference>
<sequence>MPNMLQGPKRSARHAGERASTGNRRKGLVWMAVGLTAGAVAVTTGFQLGGSEGSSGDGVTVHKARKTVPDLSKYWTPERMRNAIPE</sequence>
<protein>
    <submittedName>
        <fullName evidence="3">Uncharacterized protein</fullName>
    </submittedName>
</protein>
<name>A0A917NSC1_9ACTN</name>
<organism evidence="3 4">
    <name type="scientific">Streptomyces brasiliensis</name>
    <dbReference type="NCBI Taxonomy" id="1954"/>
    <lineage>
        <taxon>Bacteria</taxon>
        <taxon>Bacillati</taxon>
        <taxon>Actinomycetota</taxon>
        <taxon>Actinomycetes</taxon>
        <taxon>Kitasatosporales</taxon>
        <taxon>Streptomycetaceae</taxon>
        <taxon>Streptomyces</taxon>
    </lineage>
</organism>
<evidence type="ECO:0000313" key="4">
    <source>
        <dbReference type="Proteomes" id="UP000657574"/>
    </source>
</evidence>
<proteinExistence type="predicted"/>
<accession>A0A917NSC1</accession>
<reference evidence="3" key="2">
    <citation type="submission" date="2020-09" db="EMBL/GenBank/DDBJ databases">
        <authorList>
            <person name="Sun Q."/>
            <person name="Ohkuma M."/>
        </authorList>
    </citation>
    <scope>NUCLEOTIDE SEQUENCE</scope>
    <source>
        <strain evidence="3">JCM 3086</strain>
    </source>
</reference>
<keyword evidence="2" id="KW-1133">Transmembrane helix</keyword>
<comment type="caution">
    <text evidence="3">The sequence shown here is derived from an EMBL/GenBank/DDBJ whole genome shotgun (WGS) entry which is preliminary data.</text>
</comment>
<keyword evidence="2" id="KW-0472">Membrane</keyword>
<dbReference type="RefSeq" id="WP_189312482.1">
    <property type="nucleotide sequence ID" value="NZ_BMQA01000011.1"/>
</dbReference>
<dbReference type="EMBL" id="BMQA01000011">
    <property type="protein sequence ID" value="GGJ24206.1"/>
    <property type="molecule type" value="Genomic_DNA"/>
</dbReference>
<feature type="region of interest" description="Disordered" evidence="1">
    <location>
        <begin position="1"/>
        <end position="23"/>
    </location>
</feature>
<evidence type="ECO:0000313" key="3">
    <source>
        <dbReference type="EMBL" id="GGJ24206.1"/>
    </source>
</evidence>
<keyword evidence="4" id="KW-1185">Reference proteome</keyword>
<gene>
    <name evidence="3" type="ORF">GCM10010121_039070</name>
</gene>